<evidence type="ECO:0000313" key="3">
    <source>
        <dbReference type="EMBL" id="CAL1152827.1"/>
    </source>
</evidence>
<evidence type="ECO:0000313" key="5">
    <source>
        <dbReference type="Proteomes" id="UP001152797"/>
    </source>
</evidence>
<comment type="caution">
    <text evidence="2">The sequence shown here is derived from an EMBL/GenBank/DDBJ whole genome shotgun (WGS) entry which is preliminary data.</text>
</comment>
<accession>A0A9P1CVP5</accession>
<dbReference type="OrthoDB" id="444520at2759"/>
<protein>
    <submittedName>
        <fullName evidence="4">Protein arginine N-methyltransferase 7</fullName>
    </submittedName>
</protein>
<feature type="compositionally biased region" description="Polar residues" evidence="1">
    <location>
        <begin position="19"/>
        <end position="33"/>
    </location>
</feature>
<evidence type="ECO:0000313" key="4">
    <source>
        <dbReference type="EMBL" id="CAL4786764.1"/>
    </source>
</evidence>
<feature type="non-terminal residue" evidence="2">
    <location>
        <position position="840"/>
    </location>
</feature>
<reference evidence="3" key="2">
    <citation type="submission" date="2024-04" db="EMBL/GenBank/DDBJ databases">
        <authorList>
            <person name="Chen Y."/>
            <person name="Shah S."/>
            <person name="Dougan E. K."/>
            <person name="Thang M."/>
            <person name="Chan C."/>
        </authorList>
    </citation>
    <scope>NUCLEOTIDE SEQUENCE [LARGE SCALE GENOMIC DNA]</scope>
</reference>
<feature type="region of interest" description="Disordered" evidence="1">
    <location>
        <begin position="221"/>
        <end position="282"/>
    </location>
</feature>
<organism evidence="2">
    <name type="scientific">Cladocopium goreaui</name>
    <dbReference type="NCBI Taxonomy" id="2562237"/>
    <lineage>
        <taxon>Eukaryota</taxon>
        <taxon>Sar</taxon>
        <taxon>Alveolata</taxon>
        <taxon>Dinophyceae</taxon>
        <taxon>Suessiales</taxon>
        <taxon>Symbiodiniaceae</taxon>
        <taxon>Cladocopium</taxon>
    </lineage>
</organism>
<feature type="region of interest" description="Disordered" evidence="1">
    <location>
        <begin position="819"/>
        <end position="840"/>
    </location>
</feature>
<dbReference type="AlphaFoldDB" id="A0A9P1CVP5"/>
<gene>
    <name evidence="2" type="ORF">C1SCF055_LOCUS25647</name>
</gene>
<reference evidence="2" key="1">
    <citation type="submission" date="2022-10" db="EMBL/GenBank/DDBJ databases">
        <authorList>
            <person name="Chen Y."/>
            <person name="Dougan E. K."/>
            <person name="Chan C."/>
            <person name="Rhodes N."/>
            <person name="Thang M."/>
        </authorList>
    </citation>
    <scope>NUCLEOTIDE SEQUENCE</scope>
</reference>
<keyword evidence="5" id="KW-1185">Reference proteome</keyword>
<proteinExistence type="predicted"/>
<feature type="region of interest" description="Disordered" evidence="1">
    <location>
        <begin position="1"/>
        <end position="85"/>
    </location>
</feature>
<evidence type="ECO:0000256" key="1">
    <source>
        <dbReference type="SAM" id="MobiDB-lite"/>
    </source>
</evidence>
<dbReference type="Proteomes" id="UP001152797">
    <property type="component" value="Unassembled WGS sequence"/>
</dbReference>
<dbReference type="EMBL" id="CAMXCT030002634">
    <property type="protein sequence ID" value="CAL4786764.1"/>
    <property type="molecule type" value="Genomic_DNA"/>
</dbReference>
<dbReference type="EMBL" id="CAMXCT020002634">
    <property type="protein sequence ID" value="CAL1152827.1"/>
    <property type="molecule type" value="Genomic_DNA"/>
</dbReference>
<name>A0A9P1CVP5_9DINO</name>
<sequence length="840" mass="92998">FDGFRTDGLQPAEPEGSPSHYSLPSDAASSTDGNHPPGDGLGLDSLVDAMQLLRPTNDEQLAAEDSPKPPPSDAASSNAGYEPPGYELSLLDELEIIGPAPGWRLEDEECLVCEDEDLFESYVAEGDFTVRKTTNKKGKKLALMNDVLESEDLLRSKIFHRHQTLGCSVLPPVPENDEFDLEAAIDAADTETANAPMTPQIALQPQPVEVQAPQLAHTGHLRQRTAEEPEPQPTRPATPRLAVTEPARSTTPRPPFAAPGTPSLTTAMQQPDLLDGHGTGPVRALRPTAQARLRESGPYYVDEEPWEEVWPGISTAVQRRRRLELAGDLSGSSEELEPEQESNLNYAFMTGKAAKSEININSLSPEDRKLFDASMLKEWTSWQKFQAVAELTEEEIQSLPQDTKVIGTRWVHTDKNSKPRLIARHMAKKTGKTKEQVDKEFPFEAKSRLECGWILSQIELALFYLYDESTSPPALIGVMASHVDDLITCGFGEKYEVCMKELTKRLHLKKKDTEFRFCGKNLIQHADKSISLEQVDAIEGLEYQMLDKHRRKFPNLPLSEEEKSEFRALIGSMGWIARQTRPDVMVNVSIASQSIGHPCIKNVIDLNKAVKMLKDSADAQWCFKPSNLTLENCAVFVCADSSFANTEGLRSQCGYLVGLTLPSIKDGTETPVLILEATSTSIKRVCRSTLAAEANSFLAGVEAGIYVASLLREIMHPHVPLTTLETEYALKPVLAFTDAKSLQSTVAKDAGQPTDKRVKILVAQVRELMQEGCEIMWIDTSQMLADVLTKVGCERELLQEALSSGTWKLAPTEEALKKKEQIRAGRHQRKQLKKKEPICT</sequence>
<evidence type="ECO:0000313" key="2">
    <source>
        <dbReference type="EMBL" id="CAI3999452.1"/>
    </source>
</evidence>
<dbReference type="EMBL" id="CAMXCT010002634">
    <property type="protein sequence ID" value="CAI3999452.1"/>
    <property type="molecule type" value="Genomic_DNA"/>
</dbReference>
<feature type="compositionally biased region" description="Basic residues" evidence="1">
    <location>
        <begin position="824"/>
        <end position="833"/>
    </location>
</feature>